<comment type="caution">
    <text evidence="2">The sequence shown here is derived from an EMBL/GenBank/DDBJ whole genome shotgun (WGS) entry which is preliminary data.</text>
</comment>
<evidence type="ECO:0000313" key="2">
    <source>
        <dbReference type="EMBL" id="MFI0793420.1"/>
    </source>
</evidence>
<sequence>MATYEYRCQQDGSFDTTLPIGTAGTAARCPRCGGPAARVFSAPRLTRTPTPLRHAIDRAERSAETPDVVTRVPARHPVGWSSNPAHARLPRW</sequence>
<protein>
    <submittedName>
        <fullName evidence="2">FmdB family zinc ribbon protein</fullName>
    </submittedName>
</protein>
<keyword evidence="3" id="KW-1185">Reference proteome</keyword>
<reference evidence="2 3" key="1">
    <citation type="submission" date="2024-10" db="EMBL/GenBank/DDBJ databases">
        <title>The Natural Products Discovery Center: Release of the First 8490 Sequenced Strains for Exploring Actinobacteria Biosynthetic Diversity.</title>
        <authorList>
            <person name="Kalkreuter E."/>
            <person name="Kautsar S.A."/>
            <person name="Yang D."/>
            <person name="Bader C.D."/>
            <person name="Teijaro C.N."/>
            <person name="Fluegel L."/>
            <person name="Davis C.M."/>
            <person name="Simpson J.R."/>
            <person name="Lauterbach L."/>
            <person name="Steele A.D."/>
            <person name="Gui C."/>
            <person name="Meng S."/>
            <person name="Li G."/>
            <person name="Viehrig K."/>
            <person name="Ye F."/>
            <person name="Su P."/>
            <person name="Kiefer A.F."/>
            <person name="Nichols A."/>
            <person name="Cepeda A.J."/>
            <person name="Yan W."/>
            <person name="Fan B."/>
            <person name="Jiang Y."/>
            <person name="Adhikari A."/>
            <person name="Zheng C.-J."/>
            <person name="Schuster L."/>
            <person name="Cowan T.M."/>
            <person name="Smanski M.J."/>
            <person name="Chevrette M.G."/>
            <person name="De Carvalho L.P.S."/>
            <person name="Shen B."/>
        </authorList>
    </citation>
    <scope>NUCLEOTIDE SEQUENCE [LARGE SCALE GENOMIC DNA]</scope>
    <source>
        <strain evidence="2 3">NPDC021253</strain>
    </source>
</reference>
<dbReference type="RefSeq" id="WP_396678832.1">
    <property type="nucleotide sequence ID" value="NZ_JBIRPU010000006.1"/>
</dbReference>
<proteinExistence type="predicted"/>
<dbReference type="Pfam" id="PF09723">
    <property type="entry name" value="Zn_ribbon_8"/>
    <property type="match status" value="1"/>
</dbReference>
<dbReference type="NCBIfam" id="TIGR02605">
    <property type="entry name" value="CxxC_CxxC_SSSS"/>
    <property type="match status" value="1"/>
</dbReference>
<organism evidence="2 3">
    <name type="scientific">Micromonospora rubida</name>
    <dbReference type="NCBI Taxonomy" id="2697657"/>
    <lineage>
        <taxon>Bacteria</taxon>
        <taxon>Bacillati</taxon>
        <taxon>Actinomycetota</taxon>
        <taxon>Actinomycetes</taxon>
        <taxon>Micromonosporales</taxon>
        <taxon>Micromonosporaceae</taxon>
        <taxon>Micromonospora</taxon>
    </lineage>
</organism>
<dbReference type="SMART" id="SM00834">
    <property type="entry name" value="CxxC_CXXC_SSSS"/>
    <property type="match status" value="1"/>
</dbReference>
<accession>A0ABW7SJS7</accession>
<evidence type="ECO:0000313" key="3">
    <source>
        <dbReference type="Proteomes" id="UP001611075"/>
    </source>
</evidence>
<name>A0ABW7SJS7_9ACTN</name>
<dbReference type="InterPro" id="IPR013429">
    <property type="entry name" value="Regulatory_FmdB_Zinc_ribbon"/>
</dbReference>
<dbReference type="Proteomes" id="UP001611075">
    <property type="component" value="Unassembled WGS sequence"/>
</dbReference>
<dbReference type="EMBL" id="JBIRPU010000006">
    <property type="protein sequence ID" value="MFI0793420.1"/>
    <property type="molecule type" value="Genomic_DNA"/>
</dbReference>
<gene>
    <name evidence="2" type="ORF">ACH4OY_12080</name>
</gene>
<evidence type="ECO:0000259" key="1">
    <source>
        <dbReference type="SMART" id="SM00834"/>
    </source>
</evidence>
<feature type="domain" description="Putative regulatory protein FmdB zinc ribbon" evidence="1">
    <location>
        <begin position="1"/>
        <end position="41"/>
    </location>
</feature>